<protein>
    <submittedName>
        <fullName evidence="2">Uncharacterized protein</fullName>
    </submittedName>
</protein>
<evidence type="ECO:0000256" key="1">
    <source>
        <dbReference type="SAM" id="MobiDB-lite"/>
    </source>
</evidence>
<feature type="region of interest" description="Disordered" evidence="1">
    <location>
        <begin position="122"/>
        <end position="149"/>
    </location>
</feature>
<keyword evidence="3" id="KW-1185">Reference proteome</keyword>
<feature type="compositionally biased region" description="Basic and acidic residues" evidence="1">
    <location>
        <begin position="35"/>
        <end position="44"/>
    </location>
</feature>
<feature type="region of interest" description="Disordered" evidence="1">
    <location>
        <begin position="1"/>
        <end position="49"/>
    </location>
</feature>
<dbReference type="EMBL" id="ML120386">
    <property type="protein sequence ID" value="RPA99579.1"/>
    <property type="molecule type" value="Genomic_DNA"/>
</dbReference>
<evidence type="ECO:0000313" key="2">
    <source>
        <dbReference type="EMBL" id="RPA99579.1"/>
    </source>
</evidence>
<dbReference type="AlphaFoldDB" id="A0A3N4JMW7"/>
<sequence length="178" mass="19334">MKRGQTLATTHTLQSSINQQPISTPTPPEFTNTQPEHEGGRGGESKSTFPIPFTTVLSCSALLFAPPPQSSRTPNHTPITHFTSYPQFPQGLHSEQHKHQNPHPRYTSIIRKLLSEFSNVSTVQSDQAGATAGGGKKKKKTQRGKSPNSFTSGCEVLGFWGGGVHGRCLEILCRSDPD</sequence>
<proteinExistence type="predicted"/>
<evidence type="ECO:0000313" key="3">
    <source>
        <dbReference type="Proteomes" id="UP000276215"/>
    </source>
</evidence>
<dbReference type="Proteomes" id="UP000276215">
    <property type="component" value="Unassembled WGS sequence"/>
</dbReference>
<feature type="compositionally biased region" description="Polar residues" evidence="1">
    <location>
        <begin position="1"/>
        <end position="34"/>
    </location>
</feature>
<organism evidence="2 3">
    <name type="scientific">Choiromyces venosus 120613-1</name>
    <dbReference type="NCBI Taxonomy" id="1336337"/>
    <lineage>
        <taxon>Eukaryota</taxon>
        <taxon>Fungi</taxon>
        <taxon>Dikarya</taxon>
        <taxon>Ascomycota</taxon>
        <taxon>Pezizomycotina</taxon>
        <taxon>Pezizomycetes</taxon>
        <taxon>Pezizales</taxon>
        <taxon>Tuberaceae</taxon>
        <taxon>Choiromyces</taxon>
    </lineage>
</organism>
<accession>A0A3N4JMW7</accession>
<name>A0A3N4JMW7_9PEZI</name>
<gene>
    <name evidence="2" type="ORF">L873DRAFT_892467</name>
</gene>
<reference evidence="2 3" key="1">
    <citation type="journal article" date="2018" name="Nat. Ecol. Evol.">
        <title>Pezizomycetes genomes reveal the molecular basis of ectomycorrhizal truffle lifestyle.</title>
        <authorList>
            <person name="Murat C."/>
            <person name="Payen T."/>
            <person name="Noel B."/>
            <person name="Kuo A."/>
            <person name="Morin E."/>
            <person name="Chen J."/>
            <person name="Kohler A."/>
            <person name="Krizsan K."/>
            <person name="Balestrini R."/>
            <person name="Da Silva C."/>
            <person name="Montanini B."/>
            <person name="Hainaut M."/>
            <person name="Levati E."/>
            <person name="Barry K.W."/>
            <person name="Belfiori B."/>
            <person name="Cichocki N."/>
            <person name="Clum A."/>
            <person name="Dockter R.B."/>
            <person name="Fauchery L."/>
            <person name="Guy J."/>
            <person name="Iotti M."/>
            <person name="Le Tacon F."/>
            <person name="Lindquist E.A."/>
            <person name="Lipzen A."/>
            <person name="Malagnac F."/>
            <person name="Mello A."/>
            <person name="Molinier V."/>
            <person name="Miyauchi S."/>
            <person name="Poulain J."/>
            <person name="Riccioni C."/>
            <person name="Rubini A."/>
            <person name="Sitrit Y."/>
            <person name="Splivallo R."/>
            <person name="Traeger S."/>
            <person name="Wang M."/>
            <person name="Zifcakova L."/>
            <person name="Wipf D."/>
            <person name="Zambonelli A."/>
            <person name="Paolocci F."/>
            <person name="Nowrousian M."/>
            <person name="Ottonello S."/>
            <person name="Baldrian P."/>
            <person name="Spatafora J.W."/>
            <person name="Henrissat B."/>
            <person name="Nagy L.G."/>
            <person name="Aury J.M."/>
            <person name="Wincker P."/>
            <person name="Grigoriev I.V."/>
            <person name="Bonfante P."/>
            <person name="Martin F.M."/>
        </authorList>
    </citation>
    <scope>NUCLEOTIDE SEQUENCE [LARGE SCALE GENOMIC DNA]</scope>
    <source>
        <strain evidence="2 3">120613-1</strain>
    </source>
</reference>